<dbReference type="SUPFAM" id="SSF56042">
    <property type="entry name" value="PurM C-terminal domain-like"/>
    <property type="match status" value="1"/>
</dbReference>
<feature type="region of interest" description="Disordered" evidence="2">
    <location>
        <begin position="40"/>
        <end position="66"/>
    </location>
</feature>
<dbReference type="OrthoDB" id="9801934at2"/>
<dbReference type="Gene3D" id="3.90.650.10">
    <property type="entry name" value="PurM-like C-terminal domain"/>
    <property type="match status" value="1"/>
</dbReference>
<dbReference type="EMBL" id="QBIU01000002">
    <property type="protein sequence ID" value="MWV70662.1"/>
    <property type="molecule type" value="Genomic_DNA"/>
</dbReference>
<evidence type="ECO:0000256" key="1">
    <source>
        <dbReference type="ARBA" id="ARBA00006243"/>
    </source>
</evidence>
<dbReference type="PANTHER" id="PTHR30303">
    <property type="entry name" value="HYDROGENASE ISOENZYMES FORMATION PROTEIN HYPE"/>
    <property type="match status" value="1"/>
</dbReference>
<reference evidence="6 7" key="1">
    <citation type="journal article" date="2014" name="Genome Announc.">
        <title>Draft genome sequences of eight enterohepatic helicobacter species isolated from both laboratory and wild rodents.</title>
        <authorList>
            <person name="Sheh A."/>
            <person name="Shen Z."/>
            <person name="Fox J.G."/>
        </authorList>
    </citation>
    <scope>NUCLEOTIDE SEQUENCE [LARGE SCALE GENOMIC DNA]</scope>
    <source>
        <strain evidence="6 7">MIT 97-6194</strain>
    </source>
</reference>
<keyword evidence="7" id="KW-1185">Reference proteome</keyword>
<proteinExistence type="inferred from homology"/>
<evidence type="ECO:0000313" key="5">
    <source>
        <dbReference type="EMBL" id="MWV70662.1"/>
    </source>
</evidence>
<sequence>MDFKTKDSKKIIESSEFINKNSNDFIESSNILDKDSIESKNKNNKKLGNIESKNSSNSKEITESNNADSINKKNNCLKGVVSTDSYIVYPLFFKGGDIGKLCVCGSSNDVAMMGGKPRFLNIGFIIEEGFDINTLKKIVESIRKECDKLDLRILSADTKVLPTFSTNVPKDSIESNKDSTQNKNLFINTTCIGTLQKEGLSAKNLSHNDVIIISGNIGSHGARIFLEQNNMQIDSDISSDCAALYPMLKPLFARDLGLHALRDATRGGLSAVLNEWAITSGACIEIDENSVGVDNEVQGMCEMLGLESFELANEGVCVLALKEKSAKKVLEILKSHPLGKNAAIIGRVRKDFVDSIESNLQDSMKKDSIKSSKTRDTKEKPLDRIYFQKVVLFTKYGSKRFLEYPQGELLPRIC</sequence>
<comment type="similarity">
    <text evidence="1">Belongs to the HypE family.</text>
</comment>
<feature type="domain" description="PurM-like N-terminal" evidence="3">
    <location>
        <begin position="80"/>
        <end position="194"/>
    </location>
</feature>
<accession>A0A347VTV8</accession>
<evidence type="ECO:0000313" key="7">
    <source>
        <dbReference type="Proteomes" id="UP000029714"/>
    </source>
</evidence>
<evidence type="ECO:0000313" key="8">
    <source>
        <dbReference type="Proteomes" id="UP000477070"/>
    </source>
</evidence>
<dbReference type="InterPro" id="IPR010918">
    <property type="entry name" value="PurM-like_C_dom"/>
</dbReference>
<dbReference type="Pfam" id="PF00586">
    <property type="entry name" value="AIRS"/>
    <property type="match status" value="1"/>
</dbReference>
<dbReference type="InterPro" id="IPR011854">
    <property type="entry name" value="HypE"/>
</dbReference>
<evidence type="ECO:0000313" key="6">
    <source>
        <dbReference type="EMBL" id="TLD94822.1"/>
    </source>
</evidence>
<organism evidence="6 7">
    <name type="scientific">Helicobacter saguini</name>
    <dbReference type="NCBI Taxonomy" id="1548018"/>
    <lineage>
        <taxon>Bacteria</taxon>
        <taxon>Pseudomonadati</taxon>
        <taxon>Campylobacterota</taxon>
        <taxon>Epsilonproteobacteria</taxon>
        <taxon>Campylobacterales</taxon>
        <taxon>Helicobacteraceae</taxon>
        <taxon>Helicobacter</taxon>
    </lineage>
</organism>
<feature type="compositionally biased region" description="Low complexity" evidence="2">
    <location>
        <begin position="49"/>
        <end position="66"/>
    </location>
</feature>
<protein>
    <submittedName>
        <fullName evidence="6">Hydrogenase expression/formation protein HypE</fullName>
    </submittedName>
</protein>
<name>A0A347VTV8_9HELI</name>
<dbReference type="GO" id="GO:0051604">
    <property type="term" value="P:protein maturation"/>
    <property type="evidence" value="ECO:0007669"/>
    <property type="project" value="TreeGrafter"/>
</dbReference>
<reference evidence="6" key="3">
    <citation type="submission" date="2018-04" db="EMBL/GenBank/DDBJ databases">
        <authorList>
            <person name="Sheh A."/>
            <person name="Shen Z."/>
            <person name="Mannion A.J."/>
            <person name="Fox J.G."/>
        </authorList>
    </citation>
    <scope>NUCLEOTIDE SEQUENCE</scope>
    <source>
        <strain evidence="6">MIT 97-6194</strain>
    </source>
</reference>
<dbReference type="Proteomes" id="UP000029714">
    <property type="component" value="Unassembled WGS sequence"/>
</dbReference>
<dbReference type="NCBIfam" id="TIGR02124">
    <property type="entry name" value="hypE"/>
    <property type="match status" value="1"/>
</dbReference>
<dbReference type="AlphaFoldDB" id="A0A347VTV8"/>
<evidence type="ECO:0000256" key="2">
    <source>
        <dbReference type="SAM" id="MobiDB-lite"/>
    </source>
</evidence>
<dbReference type="InterPro" id="IPR036676">
    <property type="entry name" value="PurM-like_C_sf"/>
</dbReference>
<dbReference type="Proteomes" id="UP000477070">
    <property type="component" value="Unassembled WGS sequence"/>
</dbReference>
<feature type="domain" description="PurM-like C-terminal" evidence="4">
    <location>
        <begin position="209"/>
        <end position="351"/>
    </location>
</feature>
<dbReference type="Gene3D" id="3.30.1330.10">
    <property type="entry name" value="PurM-like, N-terminal domain"/>
    <property type="match status" value="1"/>
</dbReference>
<dbReference type="InterPro" id="IPR016188">
    <property type="entry name" value="PurM-like_N"/>
</dbReference>
<reference evidence="6 7" key="2">
    <citation type="journal article" date="2016" name="Infect. Immun.">
        <title>Helicobacter saguini, a Novel Helicobacter Isolated from Cotton-Top Tamarins with Ulcerative Colitis, Has Proinflammatory Properties and Induces Typhlocolitis and Dysplasia in Gnotobiotic IL-10-/- Mice.</title>
        <authorList>
            <person name="Shen Z."/>
            <person name="Mannion A."/>
            <person name="Whary M.T."/>
            <person name="Muthupalani S."/>
            <person name="Sheh A."/>
            <person name="Feng Y."/>
            <person name="Gong G."/>
            <person name="Vandamme P."/>
            <person name="Holcombe H.R."/>
            <person name="Paster B.J."/>
            <person name="Fox J.G."/>
        </authorList>
    </citation>
    <scope>NUCLEOTIDE SEQUENCE [LARGE SCALE GENOMIC DNA]</scope>
    <source>
        <strain evidence="6 7">MIT 97-6194</strain>
    </source>
</reference>
<comment type="caution">
    <text evidence="6">The sequence shown here is derived from an EMBL/GenBank/DDBJ whole genome shotgun (WGS) entry which is preliminary data.</text>
</comment>
<evidence type="ECO:0000259" key="3">
    <source>
        <dbReference type="Pfam" id="PF00586"/>
    </source>
</evidence>
<dbReference type="EMBL" id="JRMP02000005">
    <property type="protein sequence ID" value="TLD94822.1"/>
    <property type="molecule type" value="Genomic_DNA"/>
</dbReference>
<reference evidence="5 8" key="4">
    <citation type="submission" date="2019-12" db="EMBL/GenBank/DDBJ databases">
        <title>Multi-Generational Helicobacter saguini Isolates.</title>
        <authorList>
            <person name="Mannion A."/>
            <person name="Shen Z."/>
            <person name="Fox J.G."/>
        </authorList>
    </citation>
    <scope>NUCLEOTIDE SEQUENCE [LARGE SCALE GENOMIC DNA]</scope>
    <source>
        <strain evidence="5">16-048</strain>
        <strain evidence="8">16-048 (F4)</strain>
    </source>
</reference>
<dbReference type="InterPro" id="IPR036921">
    <property type="entry name" value="PurM-like_N_sf"/>
</dbReference>
<dbReference type="PANTHER" id="PTHR30303:SF0">
    <property type="entry name" value="CARBAMOYL DEHYDRATASE HYPE"/>
    <property type="match status" value="1"/>
</dbReference>
<dbReference type="CDD" id="cd02197">
    <property type="entry name" value="HypE"/>
    <property type="match status" value="1"/>
</dbReference>
<evidence type="ECO:0000259" key="4">
    <source>
        <dbReference type="Pfam" id="PF02769"/>
    </source>
</evidence>
<dbReference type="Pfam" id="PF02769">
    <property type="entry name" value="AIRS_C"/>
    <property type="match status" value="1"/>
</dbReference>
<gene>
    <name evidence="6" type="primary">hypE</name>
    <name evidence="5" type="ORF">DCO61_11885</name>
    <name evidence="6" type="ORF">LS64_004020</name>
</gene>
<dbReference type="SUPFAM" id="SSF55326">
    <property type="entry name" value="PurM N-terminal domain-like"/>
    <property type="match status" value="1"/>
</dbReference>